<organism evidence="2">
    <name type="scientific">Neisseria gonorrhoeae</name>
    <dbReference type="NCBI Taxonomy" id="485"/>
    <lineage>
        <taxon>Bacteria</taxon>
        <taxon>Pseudomonadati</taxon>
        <taxon>Pseudomonadota</taxon>
        <taxon>Betaproteobacteria</taxon>
        <taxon>Neisseriales</taxon>
        <taxon>Neisseriaceae</taxon>
        <taxon>Neisseria</taxon>
    </lineage>
</organism>
<gene>
    <name evidence="2" type="ORF">NCTC11421_00370</name>
</gene>
<evidence type="ECO:0000256" key="1">
    <source>
        <dbReference type="SAM" id="Phobius"/>
    </source>
</evidence>
<feature type="transmembrane region" description="Helical" evidence="1">
    <location>
        <begin position="68"/>
        <end position="86"/>
    </location>
</feature>
<feature type="transmembrane region" description="Helical" evidence="1">
    <location>
        <begin position="131"/>
        <end position="148"/>
    </location>
</feature>
<dbReference type="EMBL" id="UGRI01000001">
    <property type="protein sequence ID" value="SUA20289.1"/>
    <property type="molecule type" value="Genomic_DNA"/>
</dbReference>
<reference evidence="2" key="1">
    <citation type="submission" date="2018-06" db="EMBL/GenBank/DDBJ databases">
        <authorList>
            <consortium name="Pathogen Informatics"/>
            <person name="Doyle S."/>
        </authorList>
    </citation>
    <scope>NUCLEOTIDE SEQUENCE [LARGE SCALE GENOMIC DNA]</scope>
    <source>
        <strain evidence="2">NCTC11421</strain>
    </source>
</reference>
<dbReference type="AlphaFoldDB" id="A0A378VTX1"/>
<evidence type="ECO:0000313" key="2">
    <source>
        <dbReference type="EMBL" id="SUA20289.1"/>
    </source>
</evidence>
<keyword evidence="1" id="KW-0812">Transmembrane</keyword>
<protein>
    <submittedName>
        <fullName evidence="2">Uncharacterized protein</fullName>
    </submittedName>
</protein>
<keyword evidence="1" id="KW-1133">Transmembrane helix</keyword>
<keyword evidence="1" id="KW-0472">Membrane</keyword>
<sequence length="151" mass="16487">MIEMSKDYRNDLYDVYVSYPPQVDRGLIRECLKENLGEEKAEGLIESLDSKPQVLVEENALGRNGKSCMIISAIWVWILLPVYGVGNGRAAGGGEGEGGGADGEMPEYLELHGGREDDISASSQPEPPRNIKPLVFGLLIAFLGYLLGKIF</sequence>
<proteinExistence type="predicted"/>
<name>A0A378VTX1_NEIGO</name>
<accession>A0A378VTX1</accession>